<dbReference type="AlphaFoldDB" id="A0A8S3T0C1"/>
<proteinExistence type="inferred from homology"/>
<evidence type="ECO:0000256" key="3">
    <source>
        <dbReference type="ARBA" id="ARBA00023134"/>
    </source>
</evidence>
<dbReference type="Proteomes" id="UP000683360">
    <property type="component" value="Unassembled WGS sequence"/>
</dbReference>
<evidence type="ECO:0000259" key="6">
    <source>
        <dbReference type="PROSITE" id="PS51720"/>
    </source>
</evidence>
<feature type="compositionally biased region" description="Acidic residues" evidence="5">
    <location>
        <begin position="415"/>
        <end position="426"/>
    </location>
</feature>
<evidence type="ECO:0000256" key="5">
    <source>
        <dbReference type="SAM" id="MobiDB-lite"/>
    </source>
</evidence>
<sequence length="590" mass="67993">MLKATMAHIRLDWTNRHKNSSIMSTIIKKICKVCGELRIIEDNKCTHCQSEYDDEFVASIWSKLEQKKVLPGITKPKAGYFGVDRPKSVDGSLLRRNSDEENKSVMLKLYTILRNGDREKLQFGLRYNHTLNKQEDGNMRGRLEVNVMGYFRHCTSNHMRKQKDKRLRIVERMVVDTTVSDTLTWRYIALRPVSMPSLFDRTYSRFPPPKPPRKATQALFKSHICGKSVTKKCEKFDGICNGKRLVVIDTPGLFDTTLSHDAISGEIIRCAHLSLPGPHVFLIVLQITRFTNEETVALEQLFDIFGTSMGKYSLIVFTRSEELEREGKSIKSFIEEAGSPLTDFIRKCKSRYIAINNTATGSSKAEMVTKLVMAISEIVKDNNGDHFTNQIIDEANREALVLQVLQKSFVIQDNDEEKDFDEEEQDTISLDSHDSGVSMPNQPIYDEAYGEYDMKETELNKLIDKTDREIRNNEAIKSNLQELNEKDVKNIDFQLTKKRKEVIDIKADLNSMLNLCRMLEQQKGEIENKTKIGIEERDLQLKQLHKRKIKLAKQKCNHERQQMKLRQNLSKESDSLQTKLNTPQNGCLIM</sequence>
<dbReference type="FunFam" id="3.40.50.300:FF:000366">
    <property type="entry name" value="GTPase, IMAP family member 2"/>
    <property type="match status" value="1"/>
</dbReference>
<dbReference type="InterPro" id="IPR006703">
    <property type="entry name" value="G_AIG1"/>
</dbReference>
<protein>
    <recommendedName>
        <fullName evidence="6">AIG1-type G domain-containing protein</fullName>
    </recommendedName>
</protein>
<dbReference type="InterPro" id="IPR027417">
    <property type="entry name" value="P-loop_NTPase"/>
</dbReference>
<keyword evidence="4" id="KW-0175">Coiled coil</keyword>
<organism evidence="7 8">
    <name type="scientific">Mytilus edulis</name>
    <name type="common">Blue mussel</name>
    <dbReference type="NCBI Taxonomy" id="6550"/>
    <lineage>
        <taxon>Eukaryota</taxon>
        <taxon>Metazoa</taxon>
        <taxon>Spiralia</taxon>
        <taxon>Lophotrochozoa</taxon>
        <taxon>Mollusca</taxon>
        <taxon>Bivalvia</taxon>
        <taxon>Autobranchia</taxon>
        <taxon>Pteriomorphia</taxon>
        <taxon>Mytilida</taxon>
        <taxon>Mytiloidea</taxon>
        <taxon>Mytilidae</taxon>
        <taxon>Mytilinae</taxon>
        <taxon>Mytilus</taxon>
    </lineage>
</organism>
<reference evidence="7" key="1">
    <citation type="submission" date="2021-03" db="EMBL/GenBank/DDBJ databases">
        <authorList>
            <person name="Bekaert M."/>
        </authorList>
    </citation>
    <scope>NUCLEOTIDE SEQUENCE</scope>
</reference>
<dbReference type="GO" id="GO:0005525">
    <property type="term" value="F:GTP binding"/>
    <property type="evidence" value="ECO:0007669"/>
    <property type="project" value="UniProtKB-KW"/>
</dbReference>
<dbReference type="EMBL" id="CAJPWZ010001795">
    <property type="protein sequence ID" value="CAG2224068.1"/>
    <property type="molecule type" value="Genomic_DNA"/>
</dbReference>
<dbReference type="SUPFAM" id="SSF52540">
    <property type="entry name" value="P-loop containing nucleoside triphosphate hydrolases"/>
    <property type="match status" value="1"/>
</dbReference>
<evidence type="ECO:0000313" key="8">
    <source>
        <dbReference type="Proteomes" id="UP000683360"/>
    </source>
</evidence>
<feature type="coiled-coil region" evidence="4">
    <location>
        <begin position="466"/>
        <end position="529"/>
    </location>
</feature>
<dbReference type="Gene3D" id="3.40.50.300">
    <property type="entry name" value="P-loop containing nucleotide triphosphate hydrolases"/>
    <property type="match status" value="1"/>
</dbReference>
<feature type="domain" description="AIG1-type G" evidence="6">
    <location>
        <begin position="191"/>
        <end position="396"/>
    </location>
</feature>
<evidence type="ECO:0000256" key="4">
    <source>
        <dbReference type="SAM" id="Coils"/>
    </source>
</evidence>
<dbReference type="PANTHER" id="PTHR10903:SF186">
    <property type="entry name" value="GTPASE IMAP FAMILY MEMBER 4-LIKE-RELATED"/>
    <property type="match status" value="1"/>
</dbReference>
<evidence type="ECO:0000313" key="7">
    <source>
        <dbReference type="EMBL" id="CAG2224068.1"/>
    </source>
</evidence>
<name>A0A8S3T0C1_MYTED</name>
<dbReference type="OrthoDB" id="6250593at2759"/>
<dbReference type="Pfam" id="PF04548">
    <property type="entry name" value="AIG1"/>
    <property type="match status" value="1"/>
</dbReference>
<comment type="caution">
    <text evidence="7">The sequence shown here is derived from an EMBL/GenBank/DDBJ whole genome shotgun (WGS) entry which is preliminary data.</text>
</comment>
<gene>
    <name evidence="7" type="ORF">MEDL_37215</name>
</gene>
<evidence type="ECO:0000256" key="2">
    <source>
        <dbReference type="ARBA" id="ARBA00022741"/>
    </source>
</evidence>
<dbReference type="InterPro" id="IPR045058">
    <property type="entry name" value="GIMA/IAN/Toc"/>
</dbReference>
<keyword evidence="3" id="KW-0342">GTP-binding</keyword>
<comment type="similarity">
    <text evidence="1">Belongs to the TRAFAC class TrmE-Era-EngA-EngB-Septin-like GTPase superfamily. AIG1/Toc34/Toc159-like paraseptin GTPase family. IAN subfamily.</text>
</comment>
<dbReference type="PANTHER" id="PTHR10903">
    <property type="entry name" value="GTPASE, IMAP FAMILY MEMBER-RELATED"/>
    <property type="match status" value="1"/>
</dbReference>
<feature type="region of interest" description="Disordered" evidence="5">
    <location>
        <begin position="415"/>
        <end position="440"/>
    </location>
</feature>
<dbReference type="PROSITE" id="PS51720">
    <property type="entry name" value="G_AIG1"/>
    <property type="match status" value="1"/>
</dbReference>
<accession>A0A8S3T0C1</accession>
<keyword evidence="8" id="KW-1185">Reference proteome</keyword>
<keyword evidence="2" id="KW-0547">Nucleotide-binding</keyword>
<evidence type="ECO:0000256" key="1">
    <source>
        <dbReference type="ARBA" id="ARBA00008535"/>
    </source>
</evidence>